<dbReference type="GO" id="GO:0006741">
    <property type="term" value="P:NADP+ biosynthetic process"/>
    <property type="evidence" value="ECO:0007669"/>
    <property type="project" value="UniProtKB-UniRule"/>
</dbReference>
<evidence type="ECO:0000256" key="6">
    <source>
        <dbReference type="HAMAP-Rule" id="MF_00361"/>
    </source>
</evidence>
<evidence type="ECO:0000313" key="7">
    <source>
        <dbReference type="EMBL" id="KQM08761.1"/>
    </source>
</evidence>
<dbReference type="PANTHER" id="PTHR20275">
    <property type="entry name" value="NAD KINASE"/>
    <property type="match status" value="1"/>
</dbReference>
<dbReference type="EMBL" id="LIIK01000023">
    <property type="protein sequence ID" value="KQM08761.1"/>
    <property type="molecule type" value="Genomic_DNA"/>
</dbReference>
<dbReference type="InterPro" id="IPR016064">
    <property type="entry name" value="NAD/diacylglycerol_kinase_sf"/>
</dbReference>
<keyword evidence="1 6" id="KW-0808">Transferase</keyword>
<comment type="subcellular location">
    <subcellularLocation>
        <location evidence="6">Cytoplasm</location>
    </subcellularLocation>
</comment>
<keyword evidence="6" id="KW-0067">ATP-binding</keyword>
<comment type="cofactor">
    <cofactor evidence="6">
        <name>a divalent metal cation</name>
        <dbReference type="ChEBI" id="CHEBI:60240"/>
    </cofactor>
</comment>
<keyword evidence="6" id="KW-0547">Nucleotide-binding</keyword>
<keyword evidence="6" id="KW-0963">Cytoplasm</keyword>
<dbReference type="PATRIC" id="fig|1702214.3.peg.166"/>
<dbReference type="GO" id="GO:0003951">
    <property type="term" value="F:NAD+ kinase activity"/>
    <property type="evidence" value="ECO:0007669"/>
    <property type="project" value="UniProtKB-UniRule"/>
</dbReference>
<evidence type="ECO:0000256" key="5">
    <source>
        <dbReference type="ARBA" id="ARBA00047925"/>
    </source>
</evidence>
<comment type="catalytic activity">
    <reaction evidence="5 6">
        <text>NAD(+) + ATP = ADP + NADP(+) + H(+)</text>
        <dbReference type="Rhea" id="RHEA:18629"/>
        <dbReference type="ChEBI" id="CHEBI:15378"/>
        <dbReference type="ChEBI" id="CHEBI:30616"/>
        <dbReference type="ChEBI" id="CHEBI:57540"/>
        <dbReference type="ChEBI" id="CHEBI:58349"/>
        <dbReference type="ChEBI" id="CHEBI:456216"/>
        <dbReference type="EC" id="2.7.1.23"/>
    </reaction>
</comment>
<gene>
    <name evidence="6" type="primary">nadK</name>
    <name evidence="7" type="ORF">AL399_05610</name>
</gene>
<comment type="similarity">
    <text evidence="6">Belongs to the NAD kinase family.</text>
</comment>
<dbReference type="GO" id="GO:0046872">
    <property type="term" value="F:metal ion binding"/>
    <property type="evidence" value="ECO:0007669"/>
    <property type="project" value="UniProtKB-UniRule"/>
</dbReference>
<comment type="caution">
    <text evidence="6">Lacks conserved residue(s) required for the propagation of feature annotation.</text>
</comment>
<dbReference type="EC" id="2.7.1.23" evidence="6"/>
<dbReference type="Gene3D" id="3.40.50.10330">
    <property type="entry name" value="Probable inorganic polyphosphate/atp-NAD kinase, domain 1"/>
    <property type="match status" value="1"/>
</dbReference>
<organism evidence="7 8">
    <name type="scientific">Candidatus [Bacteroides] periocalifornicus</name>
    <dbReference type="NCBI Taxonomy" id="1702214"/>
    <lineage>
        <taxon>Bacteria</taxon>
        <taxon>Pseudomonadati</taxon>
        <taxon>Bacteroidota</taxon>
    </lineage>
</organism>
<feature type="binding site" evidence="6">
    <location>
        <begin position="75"/>
        <end position="76"/>
    </location>
    <ligand>
        <name>NAD(+)</name>
        <dbReference type="ChEBI" id="CHEBI:57540"/>
    </ligand>
</feature>
<keyword evidence="2 6" id="KW-0418">Kinase</keyword>
<dbReference type="AlphaFoldDB" id="A0A0Q4B6W1"/>
<dbReference type="Pfam" id="PF01513">
    <property type="entry name" value="NAD_kinase"/>
    <property type="match status" value="1"/>
</dbReference>
<evidence type="ECO:0000313" key="8">
    <source>
        <dbReference type="Proteomes" id="UP000054172"/>
    </source>
</evidence>
<dbReference type="SUPFAM" id="SSF111331">
    <property type="entry name" value="NAD kinase/diacylglycerol kinase-like"/>
    <property type="match status" value="1"/>
</dbReference>
<evidence type="ECO:0000256" key="3">
    <source>
        <dbReference type="ARBA" id="ARBA00022857"/>
    </source>
</evidence>
<dbReference type="GO" id="GO:0005737">
    <property type="term" value="C:cytoplasm"/>
    <property type="evidence" value="ECO:0007669"/>
    <property type="project" value="UniProtKB-SubCell"/>
</dbReference>
<dbReference type="InterPro" id="IPR002504">
    <property type="entry name" value="NADK"/>
</dbReference>
<comment type="caution">
    <text evidence="7">The sequence shown here is derived from an EMBL/GenBank/DDBJ whole genome shotgun (WGS) entry which is preliminary data.</text>
</comment>
<feature type="active site" description="Proton acceptor" evidence="6">
    <location>
        <position position="75"/>
    </location>
</feature>
<dbReference type="HAMAP" id="MF_00361">
    <property type="entry name" value="NAD_kinase"/>
    <property type="match status" value="1"/>
</dbReference>
<dbReference type="Proteomes" id="UP000054172">
    <property type="component" value="Unassembled WGS sequence"/>
</dbReference>
<dbReference type="GO" id="GO:0051287">
    <property type="term" value="F:NAD binding"/>
    <property type="evidence" value="ECO:0007669"/>
    <property type="project" value="UniProtKB-ARBA"/>
</dbReference>
<feature type="binding site" evidence="6">
    <location>
        <position position="212"/>
    </location>
    <ligand>
        <name>NAD(+)</name>
        <dbReference type="ChEBI" id="CHEBI:57540"/>
    </ligand>
</feature>
<dbReference type="Pfam" id="PF20143">
    <property type="entry name" value="NAD_kinase_C"/>
    <property type="match status" value="1"/>
</dbReference>
<feature type="binding site" evidence="6">
    <location>
        <begin position="148"/>
        <end position="149"/>
    </location>
    <ligand>
        <name>NAD(+)</name>
        <dbReference type="ChEBI" id="CHEBI:57540"/>
    </ligand>
</feature>
<dbReference type="InterPro" id="IPR017437">
    <property type="entry name" value="ATP-NAD_kinase_PpnK-typ_C"/>
</dbReference>
<dbReference type="STRING" id="1702214.AL399_05610"/>
<accession>A0A0Q4B6W1</accession>
<comment type="function">
    <text evidence="6">Involved in the regulation of the intracellular balance of NAD and NADP, and is a key enzyme in the biosynthesis of NADP. Catalyzes specifically the phosphorylation on 2'-hydroxyl of the adenosine moiety of NAD to yield NADP.</text>
</comment>
<dbReference type="Gene3D" id="2.60.200.30">
    <property type="entry name" value="Probable inorganic polyphosphate/atp-NAD kinase, domain 2"/>
    <property type="match status" value="1"/>
</dbReference>
<feature type="binding site" evidence="6">
    <location>
        <begin position="188"/>
        <end position="193"/>
    </location>
    <ligand>
        <name>NAD(+)</name>
        <dbReference type="ChEBI" id="CHEBI:57540"/>
    </ligand>
</feature>
<evidence type="ECO:0000256" key="4">
    <source>
        <dbReference type="ARBA" id="ARBA00023027"/>
    </source>
</evidence>
<protein>
    <recommendedName>
        <fullName evidence="6">NAD kinase</fullName>
        <ecNumber evidence="6">2.7.1.23</ecNumber>
    </recommendedName>
    <alternativeName>
        <fullName evidence="6">ATP-dependent NAD kinase</fullName>
    </alternativeName>
</protein>
<sequence length="292" mass="32248">MLVAVYGWGVEHEHFDALVQFFQALRECGWGMQLYEPMARSLASHFGYVPEWALLFSSAAELKSEVRFMVSIGGDGTFLDSMQYVCGRDVPIVGVNFGHLGFLAAGQNMEVHRMVMQLYQGSYEVEERTTLQANLHREGGSASMVALNDVTLQKSGKSMLVINAHIDGHFLCSYWCDGLIVSTPTGSTAYSLSVGGPLIVPTAQTLLVSPIAPHNLSMRPLVLADSSVLHLRATSRDPEIVLGADAKVFKESSPLEVTVSKSAYRVKLVRLQREDFYSALREKLKWGMDVRN</sequence>
<dbReference type="PANTHER" id="PTHR20275:SF0">
    <property type="entry name" value="NAD KINASE"/>
    <property type="match status" value="1"/>
</dbReference>
<dbReference type="GO" id="GO:0005524">
    <property type="term" value="F:ATP binding"/>
    <property type="evidence" value="ECO:0007669"/>
    <property type="project" value="UniProtKB-KW"/>
</dbReference>
<evidence type="ECO:0000256" key="2">
    <source>
        <dbReference type="ARBA" id="ARBA00022777"/>
    </source>
</evidence>
<keyword evidence="4 6" id="KW-0520">NAD</keyword>
<dbReference type="GO" id="GO:0019674">
    <property type="term" value="P:NAD+ metabolic process"/>
    <property type="evidence" value="ECO:0007669"/>
    <property type="project" value="InterPro"/>
</dbReference>
<keyword evidence="8" id="KW-1185">Reference proteome</keyword>
<evidence type="ECO:0000256" key="1">
    <source>
        <dbReference type="ARBA" id="ARBA00022679"/>
    </source>
</evidence>
<proteinExistence type="inferred from homology"/>
<feature type="binding site" evidence="6">
    <location>
        <position position="177"/>
    </location>
    <ligand>
        <name>NAD(+)</name>
        <dbReference type="ChEBI" id="CHEBI:57540"/>
    </ligand>
</feature>
<name>A0A0Q4B6W1_9BACT</name>
<dbReference type="InterPro" id="IPR017438">
    <property type="entry name" value="ATP-NAD_kinase_N"/>
</dbReference>
<reference evidence="7" key="1">
    <citation type="submission" date="2015-08" db="EMBL/GenBank/DDBJ databases">
        <title>Candidatus Bacteriodes Periocalifornicus.</title>
        <authorList>
            <person name="McLean J.S."/>
            <person name="Kelley S."/>
        </authorList>
    </citation>
    <scope>NUCLEOTIDE SEQUENCE [LARGE SCALE GENOMIC DNA]</scope>
    <source>
        <strain evidence="7">12B</strain>
    </source>
</reference>
<keyword evidence="3 6" id="KW-0521">NADP</keyword>